<keyword evidence="2" id="KW-0812">Transmembrane</keyword>
<gene>
    <name evidence="4" type="ORF">FUA26_15460</name>
</gene>
<protein>
    <submittedName>
        <fullName evidence="4">Energy transducer TonB</fullName>
    </submittedName>
</protein>
<dbReference type="Gene3D" id="3.30.1150.10">
    <property type="match status" value="1"/>
</dbReference>
<dbReference type="AlphaFoldDB" id="A0A5C7AEK4"/>
<evidence type="ECO:0000256" key="1">
    <source>
        <dbReference type="SAM" id="MobiDB-lite"/>
    </source>
</evidence>
<evidence type="ECO:0000259" key="3">
    <source>
        <dbReference type="Pfam" id="PF03544"/>
    </source>
</evidence>
<sequence length="264" mass="30003">MRNRKESHSSIRQNAQAVKKPHKHDANLQKNSTLYFQVGLIVCLLMAYGLFEMKFETQIPNLASDFIVDDDTYSIEIPLITPVKPKFEEPVVNKAVKKKASVIKEVPDDTDIAKDILDLPDEPIEDKNPPVNPDDVVVVNIDEEVTLPFDFVEVVPIYPGCEKSKNNLERKKCMSEKINKRIQRKFNTDLGTDLGLNGKQVIQTQFKIDKTGRIIDVKTRGTHPDLEKEAQRVIGTLPEMIPGKQQNKNVSVMYTLPIVFQVHN</sequence>
<dbReference type="EMBL" id="VOSC01000033">
    <property type="protein sequence ID" value="TXE06364.1"/>
    <property type="molecule type" value="Genomic_DNA"/>
</dbReference>
<evidence type="ECO:0000256" key="2">
    <source>
        <dbReference type="SAM" id="Phobius"/>
    </source>
</evidence>
<evidence type="ECO:0000313" key="5">
    <source>
        <dbReference type="Proteomes" id="UP000321790"/>
    </source>
</evidence>
<dbReference type="GO" id="GO:0055085">
    <property type="term" value="P:transmembrane transport"/>
    <property type="evidence" value="ECO:0007669"/>
    <property type="project" value="InterPro"/>
</dbReference>
<dbReference type="RefSeq" id="WP_147138211.1">
    <property type="nucleotide sequence ID" value="NZ_VOSC01000033.1"/>
</dbReference>
<feature type="region of interest" description="Disordered" evidence="1">
    <location>
        <begin position="1"/>
        <end position="25"/>
    </location>
</feature>
<dbReference type="Pfam" id="PF03544">
    <property type="entry name" value="TonB_C"/>
    <property type="match status" value="1"/>
</dbReference>
<dbReference type="Proteomes" id="UP000321790">
    <property type="component" value="Unassembled WGS sequence"/>
</dbReference>
<keyword evidence="2" id="KW-1133">Transmembrane helix</keyword>
<keyword evidence="5" id="KW-1185">Reference proteome</keyword>
<accession>A0A5C7AEK4</accession>
<keyword evidence="2" id="KW-0472">Membrane</keyword>
<feature type="domain" description="TonB C-terminal" evidence="3">
    <location>
        <begin position="202"/>
        <end position="261"/>
    </location>
</feature>
<proteinExistence type="predicted"/>
<dbReference type="SUPFAM" id="SSF74653">
    <property type="entry name" value="TolA/TonB C-terminal domain"/>
    <property type="match status" value="1"/>
</dbReference>
<feature type="transmembrane region" description="Helical" evidence="2">
    <location>
        <begin position="33"/>
        <end position="51"/>
    </location>
</feature>
<name>A0A5C7AEK4_9FLAO</name>
<comment type="caution">
    <text evidence="4">The sequence shown here is derived from an EMBL/GenBank/DDBJ whole genome shotgun (WGS) entry which is preliminary data.</text>
</comment>
<evidence type="ECO:0000313" key="4">
    <source>
        <dbReference type="EMBL" id="TXE06364.1"/>
    </source>
</evidence>
<dbReference type="OrthoDB" id="1522859at2"/>
<dbReference type="InterPro" id="IPR037682">
    <property type="entry name" value="TonB_C"/>
</dbReference>
<organism evidence="4 5">
    <name type="scientific">Seonamhaeicola algicola</name>
    <dbReference type="NCBI Taxonomy" id="1719036"/>
    <lineage>
        <taxon>Bacteria</taxon>
        <taxon>Pseudomonadati</taxon>
        <taxon>Bacteroidota</taxon>
        <taxon>Flavobacteriia</taxon>
        <taxon>Flavobacteriales</taxon>
        <taxon>Flavobacteriaceae</taxon>
    </lineage>
</organism>
<reference evidence="5" key="1">
    <citation type="submission" date="2019-08" db="EMBL/GenBank/DDBJ databases">
        <title>Seonamhaeicola sediminis sp. nov., isolated from marine sediment.</title>
        <authorList>
            <person name="Cao W.R."/>
        </authorList>
    </citation>
    <scope>NUCLEOTIDE SEQUENCE [LARGE SCALE GENOMIC DNA]</scope>
    <source>
        <strain evidence="5">Gy8</strain>
    </source>
</reference>